<proteinExistence type="inferred from homology"/>
<evidence type="ECO:0000256" key="1">
    <source>
        <dbReference type="ARBA" id="ARBA00007320"/>
    </source>
</evidence>
<evidence type="ECO:0000256" key="2">
    <source>
        <dbReference type="ARBA" id="ARBA00022980"/>
    </source>
</evidence>
<comment type="similarity">
    <text evidence="1 4 5">Belongs to the universal ribosomal protein uL15 family.</text>
</comment>
<dbReference type="PANTHER" id="PTHR12934">
    <property type="entry name" value="50S RIBOSOMAL PROTEIN L15"/>
    <property type="match status" value="1"/>
</dbReference>
<sequence length="150" mass="15819">MKLNNIPGVLTKKAKRIGRGHGSGKGKTSSRGTKGQKSRGRINPSFEGGQLRIVKRLPFRRGVGNPGYKSKFVVLNVSDLNQFEAGSVVDAKFLVEKGMISQGDARKGVKILGNGELKVALTVNLSMSKVAKEKIGGAGGTTPTEAVSNN</sequence>
<dbReference type="PROSITE" id="PS00475">
    <property type="entry name" value="RIBOSOMAL_L15"/>
    <property type="match status" value="1"/>
</dbReference>
<dbReference type="EMBL" id="MHCX01000045">
    <property type="protein sequence ID" value="OGY28712.1"/>
    <property type="molecule type" value="Genomic_DNA"/>
</dbReference>
<comment type="subunit">
    <text evidence="4">Part of the 50S ribosomal subunit.</text>
</comment>
<evidence type="ECO:0000256" key="3">
    <source>
        <dbReference type="ARBA" id="ARBA00023274"/>
    </source>
</evidence>
<evidence type="ECO:0000256" key="5">
    <source>
        <dbReference type="RuleBase" id="RU003888"/>
    </source>
</evidence>
<dbReference type="Pfam" id="PF00828">
    <property type="entry name" value="Ribosomal_L27A"/>
    <property type="match status" value="1"/>
</dbReference>
<name>A0A1G1WLU4_9BACT</name>
<feature type="domain" description="Large ribosomal subunit protein uL15/eL18" evidence="7">
    <location>
        <begin position="75"/>
        <end position="141"/>
    </location>
</feature>
<dbReference type="Gene3D" id="3.100.10.10">
    <property type="match status" value="1"/>
</dbReference>
<dbReference type="InterPro" id="IPR036227">
    <property type="entry name" value="Ribosomal_uL15/eL18_sf"/>
</dbReference>
<organism evidence="8 9">
    <name type="scientific">Candidatus Woykebacteria bacterium RIFCSPHIGHO2_02_FULL_43_16b</name>
    <dbReference type="NCBI Taxonomy" id="1802601"/>
    <lineage>
        <taxon>Bacteria</taxon>
        <taxon>Candidatus Woykeibacteriota</taxon>
    </lineage>
</organism>
<dbReference type="GO" id="GO:0019843">
    <property type="term" value="F:rRNA binding"/>
    <property type="evidence" value="ECO:0007669"/>
    <property type="project" value="UniProtKB-UniRule"/>
</dbReference>
<reference evidence="8 9" key="1">
    <citation type="journal article" date="2016" name="Nat. Commun.">
        <title>Thousands of microbial genomes shed light on interconnected biogeochemical processes in an aquifer system.</title>
        <authorList>
            <person name="Anantharaman K."/>
            <person name="Brown C.T."/>
            <person name="Hug L.A."/>
            <person name="Sharon I."/>
            <person name="Castelle C.J."/>
            <person name="Probst A.J."/>
            <person name="Thomas B.C."/>
            <person name="Singh A."/>
            <person name="Wilkins M.J."/>
            <person name="Karaoz U."/>
            <person name="Brodie E.L."/>
            <person name="Williams K.H."/>
            <person name="Hubbard S.S."/>
            <person name="Banfield J.F."/>
        </authorList>
    </citation>
    <scope>NUCLEOTIDE SEQUENCE [LARGE SCALE GENOMIC DNA]</scope>
</reference>
<protein>
    <recommendedName>
        <fullName evidence="4">Large ribosomal subunit protein uL15</fullName>
    </recommendedName>
</protein>
<dbReference type="GO" id="GO:0015934">
    <property type="term" value="C:large ribosomal subunit"/>
    <property type="evidence" value="ECO:0007669"/>
    <property type="project" value="InterPro"/>
</dbReference>
<feature type="compositionally biased region" description="Basic residues" evidence="6">
    <location>
        <begin position="12"/>
        <end position="24"/>
    </location>
</feature>
<keyword evidence="3 4" id="KW-0687">Ribonucleoprotein</keyword>
<comment type="function">
    <text evidence="4">Binds to the 23S rRNA.</text>
</comment>
<comment type="caution">
    <text evidence="8">The sequence shown here is derived from an EMBL/GenBank/DDBJ whole genome shotgun (WGS) entry which is preliminary data.</text>
</comment>
<evidence type="ECO:0000256" key="6">
    <source>
        <dbReference type="SAM" id="MobiDB-lite"/>
    </source>
</evidence>
<dbReference type="PANTHER" id="PTHR12934:SF11">
    <property type="entry name" value="LARGE RIBOSOMAL SUBUNIT PROTEIN UL15M"/>
    <property type="match status" value="1"/>
</dbReference>
<dbReference type="InterPro" id="IPR005749">
    <property type="entry name" value="Ribosomal_uL15_bac-type"/>
</dbReference>
<dbReference type="SUPFAM" id="SSF52080">
    <property type="entry name" value="Ribosomal proteins L15p and L18e"/>
    <property type="match status" value="1"/>
</dbReference>
<dbReference type="HAMAP" id="MF_01341">
    <property type="entry name" value="Ribosomal_uL15"/>
    <property type="match status" value="1"/>
</dbReference>
<keyword evidence="4" id="KW-0694">RNA-binding</keyword>
<accession>A0A1G1WLU4</accession>
<dbReference type="InterPro" id="IPR021131">
    <property type="entry name" value="Ribosomal_uL15/eL18"/>
</dbReference>
<dbReference type="GO" id="GO:0006412">
    <property type="term" value="P:translation"/>
    <property type="evidence" value="ECO:0007669"/>
    <property type="project" value="UniProtKB-UniRule"/>
</dbReference>
<dbReference type="NCBIfam" id="TIGR01071">
    <property type="entry name" value="rplO_bact"/>
    <property type="match status" value="1"/>
</dbReference>
<dbReference type="AlphaFoldDB" id="A0A1G1WLU4"/>
<dbReference type="InterPro" id="IPR030878">
    <property type="entry name" value="Ribosomal_uL15"/>
</dbReference>
<dbReference type="Proteomes" id="UP000177821">
    <property type="component" value="Unassembled WGS sequence"/>
</dbReference>
<evidence type="ECO:0000259" key="7">
    <source>
        <dbReference type="Pfam" id="PF00828"/>
    </source>
</evidence>
<dbReference type="InterPro" id="IPR001196">
    <property type="entry name" value="Ribosomal_uL15_CS"/>
</dbReference>
<evidence type="ECO:0000256" key="4">
    <source>
        <dbReference type="HAMAP-Rule" id="MF_01341"/>
    </source>
</evidence>
<feature type="region of interest" description="Disordered" evidence="6">
    <location>
        <begin position="1"/>
        <end position="47"/>
    </location>
</feature>
<gene>
    <name evidence="4" type="primary">rplO</name>
    <name evidence="8" type="ORF">A3J50_01185</name>
</gene>
<evidence type="ECO:0000313" key="9">
    <source>
        <dbReference type="Proteomes" id="UP000177821"/>
    </source>
</evidence>
<evidence type="ECO:0000313" key="8">
    <source>
        <dbReference type="EMBL" id="OGY28712.1"/>
    </source>
</evidence>
<keyword evidence="2 4" id="KW-0689">Ribosomal protein</keyword>
<keyword evidence="4" id="KW-0699">rRNA-binding</keyword>
<dbReference type="GO" id="GO:0003735">
    <property type="term" value="F:structural constituent of ribosome"/>
    <property type="evidence" value="ECO:0007669"/>
    <property type="project" value="InterPro"/>
</dbReference>